<evidence type="ECO:0008006" key="7">
    <source>
        <dbReference type="Google" id="ProtNLM"/>
    </source>
</evidence>
<dbReference type="OrthoDB" id="8922993at2"/>
<feature type="active site" description="Charge relay system" evidence="2">
    <location>
        <position position="333"/>
    </location>
</feature>
<dbReference type="PANTHER" id="PTHR10824">
    <property type="entry name" value="ACYL-COENZYME A THIOESTERASE-RELATED"/>
    <property type="match status" value="1"/>
</dbReference>
<evidence type="ECO:0000313" key="6">
    <source>
        <dbReference type="Proteomes" id="UP000076021"/>
    </source>
</evidence>
<evidence type="ECO:0000313" key="5">
    <source>
        <dbReference type="EMBL" id="AMW99842.1"/>
    </source>
</evidence>
<evidence type="ECO:0000256" key="1">
    <source>
        <dbReference type="ARBA" id="ARBA00006538"/>
    </source>
</evidence>
<accession>A0A143HDS1</accession>
<dbReference type="AlphaFoldDB" id="A0A143HDS1"/>
<dbReference type="PANTHER" id="PTHR10824:SF4">
    <property type="entry name" value="ACYL-COENZYME A THIOESTERASE 1-LIKE"/>
    <property type="match status" value="1"/>
</dbReference>
<dbReference type="RefSeq" id="WP_066789574.1">
    <property type="nucleotide sequence ID" value="NZ_CP014806.1"/>
</dbReference>
<organism evidence="5 6">
    <name type="scientific">Rummeliibacillus stabekisii</name>
    <dbReference type="NCBI Taxonomy" id="241244"/>
    <lineage>
        <taxon>Bacteria</taxon>
        <taxon>Bacillati</taxon>
        <taxon>Bacillota</taxon>
        <taxon>Bacilli</taxon>
        <taxon>Bacillales</taxon>
        <taxon>Caryophanaceae</taxon>
        <taxon>Rummeliibacillus</taxon>
    </lineage>
</organism>
<dbReference type="EMBL" id="CP014806">
    <property type="protein sequence ID" value="AMW99842.1"/>
    <property type="molecule type" value="Genomic_DNA"/>
</dbReference>
<evidence type="ECO:0000259" key="4">
    <source>
        <dbReference type="Pfam" id="PF08840"/>
    </source>
</evidence>
<dbReference type="Pfam" id="PF04775">
    <property type="entry name" value="Bile_Hydr_Trans"/>
    <property type="match status" value="1"/>
</dbReference>
<dbReference type="InterPro" id="IPR014940">
    <property type="entry name" value="BAAT_C"/>
</dbReference>
<reference evidence="6" key="2">
    <citation type="submission" date="2016-03" db="EMBL/GenBank/DDBJ databases">
        <authorList>
            <person name="Seldin L."/>
        </authorList>
    </citation>
    <scope>NUCLEOTIDE SEQUENCE [LARGE SCALE GENOMIC DNA]</scope>
    <source>
        <strain evidence="6">PP9</strain>
    </source>
</reference>
<dbReference type="Gene3D" id="3.40.50.1820">
    <property type="entry name" value="alpha/beta hydrolase"/>
    <property type="match status" value="1"/>
</dbReference>
<dbReference type="SUPFAM" id="SSF53474">
    <property type="entry name" value="alpha/beta-Hydrolases"/>
    <property type="match status" value="1"/>
</dbReference>
<evidence type="ECO:0000256" key="2">
    <source>
        <dbReference type="PIRSR" id="PIRSR016521-1"/>
    </source>
</evidence>
<dbReference type="Pfam" id="PF08840">
    <property type="entry name" value="BAAT_C"/>
    <property type="match status" value="1"/>
</dbReference>
<dbReference type="GO" id="GO:0006631">
    <property type="term" value="P:fatty acid metabolic process"/>
    <property type="evidence" value="ECO:0007669"/>
    <property type="project" value="TreeGrafter"/>
</dbReference>
<comment type="similarity">
    <text evidence="1">Belongs to the C/M/P thioester hydrolase family.</text>
</comment>
<feature type="active site" description="Charge relay system" evidence="2">
    <location>
        <position position="224"/>
    </location>
</feature>
<proteinExistence type="inferred from homology"/>
<dbReference type="InterPro" id="IPR042490">
    <property type="entry name" value="Thio_Ohase/BAAT_N"/>
</dbReference>
<dbReference type="Proteomes" id="UP000076021">
    <property type="component" value="Chromosome"/>
</dbReference>
<dbReference type="PIRSF" id="PIRSF016521">
    <property type="entry name" value="Acyl-CoA_hydro"/>
    <property type="match status" value="1"/>
</dbReference>
<sequence length="434" mass="47727">MNPVIHVAQNSPLLDTSLEIQISNLPPHQVVTVQAKLRDNLGTSWQSFAEFKSDSKGEINLAKAQPLSGTYSAPDAMGLFWSMIPLTYEPKRKTPLQPLKTKITVMKEHEILATHSVTRHVVSPAVDRIPVRERGLIGTFFCHSKSGPLPSIIVLGGSEGGLRESNAALLASYGFNTLALAYFGMEDLPKELIDIPLDYIEKAIDWLTDYPKVDDTRIGLMGTSRGGELALLSASIFPSIKAVVGFVPSGVIYPGIGQSAIGVPSWQFKGKSFPFAYGEVPKEVGEEIQQAKQAGKPISWRKTYHFWAEGEKEAEIEVENIKGPVLLISGGDDQLWPSDLLSEKVITRLKEHNHPYDYEHINYPEAGHSFGPPGLPTTQLVLPYGNGMQLLFGGNPKDNAHAQFDAWQRVKVFFDQHLADSSISALGSFNRMPE</sequence>
<dbReference type="GO" id="GO:0006637">
    <property type="term" value="P:acyl-CoA metabolic process"/>
    <property type="evidence" value="ECO:0007669"/>
    <property type="project" value="InterPro"/>
</dbReference>
<dbReference type="STRING" id="241244.ATY39_10555"/>
<evidence type="ECO:0000259" key="3">
    <source>
        <dbReference type="Pfam" id="PF04775"/>
    </source>
</evidence>
<protein>
    <recommendedName>
        <fullName evidence="7">Acyl-CoA thioesterase</fullName>
    </recommendedName>
</protein>
<name>A0A143HDS1_9BACL</name>
<feature type="domain" description="BAAT/Acyl-CoA thioester hydrolase C-terminal" evidence="4">
    <location>
        <begin position="195"/>
        <end position="419"/>
    </location>
</feature>
<dbReference type="InterPro" id="IPR016662">
    <property type="entry name" value="Acyl-CoA_thioEstase_long-chain"/>
</dbReference>
<dbReference type="InterPro" id="IPR006862">
    <property type="entry name" value="Thio_Ohase/aa_AcTrfase"/>
</dbReference>
<dbReference type="GO" id="GO:0047617">
    <property type="term" value="F:fatty acyl-CoA hydrolase activity"/>
    <property type="evidence" value="ECO:0007669"/>
    <property type="project" value="TreeGrafter"/>
</dbReference>
<dbReference type="Gene3D" id="2.60.40.2240">
    <property type="entry name" value="Acyl-CoA thioester hydrolase/BAAT N-terminal domain"/>
    <property type="match status" value="1"/>
</dbReference>
<dbReference type="InterPro" id="IPR029058">
    <property type="entry name" value="AB_hydrolase_fold"/>
</dbReference>
<keyword evidence="6" id="KW-1185">Reference proteome</keyword>
<reference evidence="5 6" key="1">
    <citation type="journal article" date="2016" name="Genome Announc.">
        <title>Whole-Genome Sequence of Rummeliibacillus stabekisii Strain PP9 Isolated from Antarctic Soil.</title>
        <authorList>
            <person name="da Mota F.F."/>
            <person name="Vollu R.E."/>
            <person name="Jurelevicius D."/>
            <person name="Seldin L."/>
        </authorList>
    </citation>
    <scope>NUCLEOTIDE SEQUENCE [LARGE SCALE GENOMIC DNA]</scope>
    <source>
        <strain evidence="5 6">PP9</strain>
    </source>
</reference>
<feature type="domain" description="Acyl-CoA thioester hydrolase/bile acid-CoA amino acid N-acetyltransferase" evidence="3">
    <location>
        <begin position="15"/>
        <end position="133"/>
    </location>
</feature>
<dbReference type="KEGG" id="rst:ATY39_10555"/>
<gene>
    <name evidence="5" type="ORF">ATY39_10555</name>
</gene>
<feature type="active site" description="Charge relay system" evidence="2">
    <location>
        <position position="368"/>
    </location>
</feature>